<evidence type="ECO:0000313" key="2">
    <source>
        <dbReference type="Proteomes" id="UP001375539"/>
    </source>
</evidence>
<name>A0ACC6QSJ3_9ACTN</name>
<keyword evidence="1" id="KW-0067">ATP-binding</keyword>
<accession>A0ACC6QSJ3</accession>
<gene>
    <name evidence="1" type="ORF">WKI58_32945</name>
</gene>
<comment type="caution">
    <text evidence="1">The sequence shown here is derived from an EMBL/GenBank/DDBJ whole genome shotgun (WGS) entry which is preliminary data.</text>
</comment>
<protein>
    <submittedName>
        <fullName evidence="1">ATP-binding protein</fullName>
    </submittedName>
</protein>
<evidence type="ECO:0000313" key="1">
    <source>
        <dbReference type="EMBL" id="MEJ8661260.1"/>
    </source>
</evidence>
<proteinExistence type="predicted"/>
<dbReference type="EMBL" id="JBBKAI010000002">
    <property type="protein sequence ID" value="MEJ8661260.1"/>
    <property type="molecule type" value="Genomic_DNA"/>
</dbReference>
<sequence>MPQPTTRARPTGYPGYSETLPREPESLGTARRLVRVALAAWGLDELGDDAALIVSELVSNAVQHARSHSIRVTVTRPEATRVRIGVVDRSKRLPEPQEPDGEDESGRGLVLVATLAKSWGTDPLPWGKRVWAELHGGERG</sequence>
<keyword evidence="2" id="KW-1185">Reference proteome</keyword>
<organism evidence="1 2">
    <name type="scientific">Streptomyces pratisoli</name>
    <dbReference type="NCBI Taxonomy" id="3139917"/>
    <lineage>
        <taxon>Bacteria</taxon>
        <taxon>Bacillati</taxon>
        <taxon>Actinomycetota</taxon>
        <taxon>Actinomycetes</taxon>
        <taxon>Kitasatosporales</taxon>
        <taxon>Streptomycetaceae</taxon>
        <taxon>Streptomyces</taxon>
    </lineage>
</organism>
<dbReference type="Proteomes" id="UP001375539">
    <property type="component" value="Unassembled WGS sequence"/>
</dbReference>
<reference evidence="1" key="1">
    <citation type="submission" date="2024-03" db="EMBL/GenBank/DDBJ databases">
        <title>Novel Streptomyces species of biotechnological and ecological value are a feature of Machair soil.</title>
        <authorList>
            <person name="Prole J.R."/>
            <person name="Goodfellow M."/>
            <person name="Allenby N."/>
            <person name="Ward A.C."/>
        </authorList>
    </citation>
    <scope>NUCLEOTIDE SEQUENCE</scope>
    <source>
        <strain evidence="1">MS1.AVA.4</strain>
    </source>
</reference>
<keyword evidence="1" id="KW-0547">Nucleotide-binding</keyword>